<evidence type="ECO:0000259" key="4">
    <source>
        <dbReference type="PROSITE" id="PS50893"/>
    </source>
</evidence>
<dbReference type="EMBL" id="JFHK01000007">
    <property type="protein sequence ID" value="OAA30709.1"/>
    <property type="molecule type" value="Genomic_DNA"/>
</dbReference>
<dbReference type="NCBIfam" id="NF000355">
    <property type="entry name" value="ribo_prot_ABC_F"/>
    <property type="match status" value="1"/>
</dbReference>
<accession>A0A176K1D2</accession>
<protein>
    <submittedName>
        <fullName evidence="5">ABC transporter</fullName>
    </submittedName>
</protein>
<dbReference type="STRING" id="1453497.AT15_09785"/>
<dbReference type="AlphaFoldDB" id="A0A176K1D2"/>
<dbReference type="SMART" id="SM00382">
    <property type="entry name" value="AAA"/>
    <property type="match status" value="2"/>
</dbReference>
<dbReference type="PROSITE" id="PS00211">
    <property type="entry name" value="ABC_TRANSPORTER_1"/>
    <property type="match status" value="2"/>
</dbReference>
<dbReference type="RefSeq" id="WP_068347321.1">
    <property type="nucleotide sequence ID" value="NZ_JFHK01000007.1"/>
</dbReference>
<dbReference type="PANTHER" id="PTHR42855">
    <property type="entry name" value="ABC TRANSPORTER ATP-BINDING SUBUNIT"/>
    <property type="match status" value="1"/>
</dbReference>
<dbReference type="InterPro" id="IPR003593">
    <property type="entry name" value="AAA+_ATPase"/>
</dbReference>
<gene>
    <name evidence="5" type="ORF">AT15_09785</name>
</gene>
<keyword evidence="1" id="KW-0547">Nucleotide-binding</keyword>
<reference evidence="5 6" key="1">
    <citation type="submission" date="2014-02" db="EMBL/GenBank/DDBJ databases">
        <title>Kosmotoga genome sequencing.</title>
        <authorList>
            <person name="Pollo S.M."/>
            <person name="Charchuk R."/>
            <person name="Nesbo C.L."/>
        </authorList>
    </citation>
    <scope>NUCLEOTIDE SEQUENCE [LARGE SCALE GENOMIC DNA]</scope>
    <source>
        <strain evidence="5 6">S304</strain>
    </source>
</reference>
<dbReference type="Gene3D" id="3.40.50.300">
    <property type="entry name" value="P-loop containing nucleotide triphosphate hydrolases"/>
    <property type="match status" value="2"/>
</dbReference>
<keyword evidence="6" id="KW-1185">Reference proteome</keyword>
<dbReference type="GO" id="GO:0005524">
    <property type="term" value="F:ATP binding"/>
    <property type="evidence" value="ECO:0007669"/>
    <property type="project" value="UniProtKB-KW"/>
</dbReference>
<dbReference type="OrthoDB" id="9801441at2"/>
<dbReference type="Proteomes" id="UP000077339">
    <property type="component" value="Unassembled WGS sequence"/>
</dbReference>
<evidence type="ECO:0000256" key="2">
    <source>
        <dbReference type="ARBA" id="ARBA00022840"/>
    </source>
</evidence>
<evidence type="ECO:0000256" key="3">
    <source>
        <dbReference type="SAM" id="Coils"/>
    </source>
</evidence>
<dbReference type="GO" id="GO:0016887">
    <property type="term" value="F:ATP hydrolysis activity"/>
    <property type="evidence" value="ECO:0007669"/>
    <property type="project" value="InterPro"/>
</dbReference>
<sequence>MLLTLSGVGHDYGEGLLFENISTAINKRDKIILIGKNGSGKSTLLKIIADLLKPTYGEVHRATELKIGYQIQERIENIEETLMEFYMREKKNIEPETEEFYSFDRRVRSILTGLEFSPQDWDRELRSFSGGEITRIALGRLLLIDYDLLLLDEPTNHLDLKSVDWLILFLNSYRGAVLLVSHDRHLIKNVGNRFWEINNRKLWDFPGSFEHYKAERELYVKSSLKKQEKLISEIERLQAVARRYRLWGEEKFIKQAKSKEKQIDRLKKELEGVSIPGEKEGSTRIRLPEPSRTGYIVLEVKNLSFSYSERPIFNQASLELHRGEKLGIVGPNGSGKSTFLKILTGGISSFSGTVKWGHNVTWGYLSQMSNELSPEKEVIHECWGLVRDWPDFEIRKYLGRFGFAGESVFKKVGALSGGEKTRLALAKMILKKPNVLIMDEPTNNLDIWSIQNLEEILVQFKGAIILVSHDREFLKNICKRYAVIRSGKLDPLNKLEDYLNNYNEFKANFVAQRNAVEKQQSFREKRRLSNQRKKISDLLENMKLQEKELEKALENLQGELHLYSTDYQKLQELQSKMETIEENLLNLIEKKELLQEELLLLEKKLMNLDRTIFPQSHI</sequence>
<proteinExistence type="predicted"/>
<dbReference type="InterPro" id="IPR003439">
    <property type="entry name" value="ABC_transporter-like_ATP-bd"/>
</dbReference>
<dbReference type="PROSITE" id="PS50893">
    <property type="entry name" value="ABC_TRANSPORTER_2"/>
    <property type="match status" value="2"/>
</dbReference>
<name>A0A176K1D2_9BACT</name>
<keyword evidence="3" id="KW-0175">Coiled coil</keyword>
<feature type="domain" description="ABC transporter" evidence="4">
    <location>
        <begin position="298"/>
        <end position="511"/>
    </location>
</feature>
<dbReference type="PANTHER" id="PTHR42855:SF2">
    <property type="entry name" value="DRUG RESISTANCE ABC TRANSPORTER,ATP-BINDING PROTEIN"/>
    <property type="match status" value="1"/>
</dbReference>
<dbReference type="Pfam" id="PF00005">
    <property type="entry name" value="ABC_tran"/>
    <property type="match status" value="2"/>
</dbReference>
<dbReference type="InterPro" id="IPR032781">
    <property type="entry name" value="ABC_tran_Xtn"/>
</dbReference>
<dbReference type="InterPro" id="IPR051309">
    <property type="entry name" value="ABCF_ATPase"/>
</dbReference>
<dbReference type="CDD" id="cd03221">
    <property type="entry name" value="ABCF_EF-3"/>
    <property type="match status" value="2"/>
</dbReference>
<dbReference type="PATRIC" id="fig|1453497.3.peg.1940"/>
<dbReference type="SUPFAM" id="SSF52540">
    <property type="entry name" value="P-loop containing nucleoside triphosphate hydrolases"/>
    <property type="match status" value="2"/>
</dbReference>
<evidence type="ECO:0000313" key="6">
    <source>
        <dbReference type="Proteomes" id="UP000077339"/>
    </source>
</evidence>
<comment type="caution">
    <text evidence="5">The sequence shown here is derived from an EMBL/GenBank/DDBJ whole genome shotgun (WGS) entry which is preliminary data.</text>
</comment>
<dbReference type="InterPro" id="IPR017871">
    <property type="entry name" value="ABC_transporter-like_CS"/>
</dbReference>
<dbReference type="Pfam" id="PF12848">
    <property type="entry name" value="ABC_tran_Xtn"/>
    <property type="match status" value="1"/>
</dbReference>
<organism evidence="5 6">
    <name type="scientific">Kosmotoga arenicorallina S304</name>
    <dbReference type="NCBI Taxonomy" id="1453497"/>
    <lineage>
        <taxon>Bacteria</taxon>
        <taxon>Thermotogati</taxon>
        <taxon>Thermotogota</taxon>
        <taxon>Thermotogae</taxon>
        <taxon>Kosmotogales</taxon>
        <taxon>Kosmotogaceae</taxon>
        <taxon>Kosmotoga</taxon>
    </lineage>
</organism>
<feature type="coiled-coil region" evidence="3">
    <location>
        <begin position="525"/>
        <end position="611"/>
    </location>
</feature>
<evidence type="ECO:0000256" key="1">
    <source>
        <dbReference type="ARBA" id="ARBA00022741"/>
    </source>
</evidence>
<keyword evidence="2" id="KW-0067">ATP-binding</keyword>
<evidence type="ECO:0000313" key="5">
    <source>
        <dbReference type="EMBL" id="OAA30709.1"/>
    </source>
</evidence>
<dbReference type="InterPro" id="IPR027417">
    <property type="entry name" value="P-loop_NTPase"/>
</dbReference>
<feature type="domain" description="ABC transporter" evidence="4">
    <location>
        <begin position="3"/>
        <end position="224"/>
    </location>
</feature>